<dbReference type="Pfam" id="PF00296">
    <property type="entry name" value="Bac_luciferase"/>
    <property type="match status" value="1"/>
</dbReference>
<evidence type="ECO:0000256" key="4">
    <source>
        <dbReference type="ARBA" id="ARBA00023033"/>
    </source>
</evidence>
<dbReference type="InterPro" id="IPR016215">
    <property type="entry name" value="NTA_MOA"/>
</dbReference>
<feature type="domain" description="Luciferase-like" evidence="6">
    <location>
        <begin position="40"/>
        <end position="282"/>
    </location>
</feature>
<dbReference type="SUPFAM" id="SSF51679">
    <property type="entry name" value="Bacterial luciferase-like"/>
    <property type="match status" value="1"/>
</dbReference>
<proteinExistence type="inferred from homology"/>
<keyword evidence="1" id="KW-0285">Flavoprotein</keyword>
<dbReference type="InterPro" id="IPR036661">
    <property type="entry name" value="Luciferase-like_sf"/>
</dbReference>
<keyword evidence="4" id="KW-0503">Monooxygenase</keyword>
<gene>
    <name evidence="7" type="ORF">GCM10023350_09520</name>
</gene>
<sequence>MNSDKKFHLNLIANSITLHAGLKEVERAAGVAPSESRPVALYSEYAAIAEEGNFTSMFLADTLVAVGSPLAGGGSPEPFTALAAVAARTRNIGLIATGTTSFYEPYNLARLMASLDLISDGRAGWNCVTGALATAAPNFGSDPLPPREERYARADEFLDVVSGLWDRRTLRPNERGGTDLFAEAVNHHGKYFDVEGPLNVAPSRQGRPLVGLAGGSGSQISTAIKHADVVFTNAVSREVAAEYRSEMNQSLVAAGRKPDSIPIMPMIVPFLGATRAEAEERKRSLDMHLEVDAMAPNALANFGISYSYDDVDDPFPVDVLPHPQTVKSTIGGAWGSYRGLYNWIQERPGVTVREVTLQASLGQSHQKFVGSYDDFCDDIELWFREGLAAGFLLMCPEGLESANGFVEHLVPRLIDRGIYRTTPDERPLRERFTCT</sequence>
<organism evidence="7 8">
    <name type="scientific">Nocardioides endophyticus</name>
    <dbReference type="NCBI Taxonomy" id="1353775"/>
    <lineage>
        <taxon>Bacteria</taxon>
        <taxon>Bacillati</taxon>
        <taxon>Actinomycetota</taxon>
        <taxon>Actinomycetes</taxon>
        <taxon>Propionibacteriales</taxon>
        <taxon>Nocardioidaceae</taxon>
        <taxon>Nocardioides</taxon>
    </lineage>
</organism>
<dbReference type="EMBL" id="BAABKN010000006">
    <property type="protein sequence ID" value="GAA4728490.1"/>
    <property type="molecule type" value="Genomic_DNA"/>
</dbReference>
<dbReference type="NCBIfam" id="TIGR03860">
    <property type="entry name" value="FMN_nitrolo"/>
    <property type="match status" value="1"/>
</dbReference>
<evidence type="ECO:0000259" key="6">
    <source>
        <dbReference type="Pfam" id="PF00296"/>
    </source>
</evidence>
<keyword evidence="3" id="KW-0560">Oxidoreductase</keyword>
<keyword evidence="2" id="KW-0288">FMN</keyword>
<dbReference type="InterPro" id="IPR051260">
    <property type="entry name" value="Diverse_substr_monoxygenases"/>
</dbReference>
<dbReference type="Gene3D" id="3.20.20.30">
    <property type="entry name" value="Luciferase-like domain"/>
    <property type="match status" value="1"/>
</dbReference>
<comment type="similarity">
    <text evidence="5">Belongs to the NtaA/SnaA/DszA monooxygenase family.</text>
</comment>
<keyword evidence="8" id="KW-1185">Reference proteome</keyword>
<dbReference type="PIRSF" id="PIRSF000337">
    <property type="entry name" value="NTA_MOA"/>
    <property type="match status" value="1"/>
</dbReference>
<dbReference type="InterPro" id="IPR011251">
    <property type="entry name" value="Luciferase-like_dom"/>
</dbReference>
<name>A0ABP8YHX3_9ACTN</name>
<dbReference type="PANTHER" id="PTHR30011:SF16">
    <property type="entry name" value="C2H2 FINGER DOMAIN TRANSCRIPTION FACTOR (EUROFUNG)-RELATED"/>
    <property type="match status" value="1"/>
</dbReference>
<comment type="caution">
    <text evidence="7">The sequence shown here is derived from an EMBL/GenBank/DDBJ whole genome shotgun (WGS) entry which is preliminary data.</text>
</comment>
<evidence type="ECO:0000256" key="1">
    <source>
        <dbReference type="ARBA" id="ARBA00022630"/>
    </source>
</evidence>
<dbReference type="Proteomes" id="UP001499882">
    <property type="component" value="Unassembled WGS sequence"/>
</dbReference>
<evidence type="ECO:0000256" key="2">
    <source>
        <dbReference type="ARBA" id="ARBA00022643"/>
    </source>
</evidence>
<evidence type="ECO:0000256" key="5">
    <source>
        <dbReference type="ARBA" id="ARBA00033748"/>
    </source>
</evidence>
<evidence type="ECO:0000313" key="7">
    <source>
        <dbReference type="EMBL" id="GAA4728490.1"/>
    </source>
</evidence>
<evidence type="ECO:0000313" key="8">
    <source>
        <dbReference type="Proteomes" id="UP001499882"/>
    </source>
</evidence>
<protein>
    <submittedName>
        <fullName evidence="7">LLM class flavin-dependent oxidoreductase</fullName>
    </submittedName>
</protein>
<dbReference type="PANTHER" id="PTHR30011">
    <property type="entry name" value="ALKANESULFONATE MONOOXYGENASE-RELATED"/>
    <property type="match status" value="1"/>
</dbReference>
<accession>A0ABP8YHX3</accession>
<reference evidence="8" key="1">
    <citation type="journal article" date="2019" name="Int. J. Syst. Evol. Microbiol.">
        <title>The Global Catalogue of Microorganisms (GCM) 10K type strain sequencing project: providing services to taxonomists for standard genome sequencing and annotation.</title>
        <authorList>
            <consortium name="The Broad Institute Genomics Platform"/>
            <consortium name="The Broad Institute Genome Sequencing Center for Infectious Disease"/>
            <person name="Wu L."/>
            <person name="Ma J."/>
        </authorList>
    </citation>
    <scope>NUCLEOTIDE SEQUENCE [LARGE SCALE GENOMIC DNA]</scope>
    <source>
        <strain evidence="8">JCM 18532</strain>
    </source>
</reference>
<evidence type="ECO:0000256" key="3">
    <source>
        <dbReference type="ARBA" id="ARBA00023002"/>
    </source>
</evidence>